<dbReference type="CDD" id="cd11054">
    <property type="entry name" value="CYP24A1-like"/>
    <property type="match status" value="1"/>
</dbReference>
<dbReference type="PANTHER" id="PTHR24279">
    <property type="entry name" value="CYTOCHROME P450"/>
    <property type="match status" value="1"/>
</dbReference>
<evidence type="ECO:0000256" key="1">
    <source>
        <dbReference type="ARBA" id="ARBA00001971"/>
    </source>
</evidence>
<evidence type="ECO:0000313" key="10">
    <source>
        <dbReference type="EMBL" id="KAG8221872.1"/>
    </source>
</evidence>
<reference evidence="10" key="1">
    <citation type="submission" date="2013-04" db="EMBL/GenBank/DDBJ databases">
        <authorList>
            <person name="Qu J."/>
            <person name="Murali S.C."/>
            <person name="Bandaranaike D."/>
            <person name="Bellair M."/>
            <person name="Blankenburg K."/>
            <person name="Chao H."/>
            <person name="Dinh H."/>
            <person name="Doddapaneni H."/>
            <person name="Downs B."/>
            <person name="Dugan-Rocha S."/>
            <person name="Elkadiri S."/>
            <person name="Gnanaolivu R.D."/>
            <person name="Hernandez B."/>
            <person name="Javaid M."/>
            <person name="Jayaseelan J.C."/>
            <person name="Lee S."/>
            <person name="Li M."/>
            <person name="Ming W."/>
            <person name="Munidasa M."/>
            <person name="Muniz J."/>
            <person name="Nguyen L."/>
            <person name="Ongeri F."/>
            <person name="Osuji N."/>
            <person name="Pu L.-L."/>
            <person name="Puazo M."/>
            <person name="Qu C."/>
            <person name="Quiroz J."/>
            <person name="Raj R."/>
            <person name="Weissenberger G."/>
            <person name="Xin Y."/>
            <person name="Zou X."/>
            <person name="Han Y."/>
            <person name="Richards S."/>
            <person name="Worley K."/>
            <person name="Muzny D."/>
            <person name="Gibbs R."/>
        </authorList>
    </citation>
    <scope>NUCLEOTIDE SEQUENCE</scope>
    <source>
        <strain evidence="10">Sampled in the wild</strain>
    </source>
</reference>
<evidence type="ECO:0000256" key="7">
    <source>
        <dbReference type="ARBA" id="ARBA00023033"/>
    </source>
</evidence>
<dbReference type="GO" id="GO:0005506">
    <property type="term" value="F:iron ion binding"/>
    <property type="evidence" value="ECO:0007669"/>
    <property type="project" value="InterPro"/>
</dbReference>
<proteinExistence type="inferred from homology"/>
<accession>A0A8K0NUA2</accession>
<evidence type="ECO:0000256" key="9">
    <source>
        <dbReference type="RuleBase" id="RU000461"/>
    </source>
</evidence>
<evidence type="ECO:0000256" key="3">
    <source>
        <dbReference type="ARBA" id="ARBA00022617"/>
    </source>
</evidence>
<dbReference type="Proteomes" id="UP000792457">
    <property type="component" value="Unassembled WGS sequence"/>
</dbReference>
<gene>
    <name evidence="10" type="ORF">J437_LFUL003248</name>
</gene>
<organism evidence="10 11">
    <name type="scientific">Ladona fulva</name>
    <name type="common">Scarce chaser dragonfly</name>
    <name type="synonym">Libellula fulva</name>
    <dbReference type="NCBI Taxonomy" id="123851"/>
    <lineage>
        <taxon>Eukaryota</taxon>
        <taxon>Metazoa</taxon>
        <taxon>Ecdysozoa</taxon>
        <taxon>Arthropoda</taxon>
        <taxon>Hexapoda</taxon>
        <taxon>Insecta</taxon>
        <taxon>Pterygota</taxon>
        <taxon>Palaeoptera</taxon>
        <taxon>Odonata</taxon>
        <taxon>Epiprocta</taxon>
        <taxon>Anisoptera</taxon>
        <taxon>Libelluloidea</taxon>
        <taxon>Libellulidae</taxon>
        <taxon>Ladona</taxon>
    </lineage>
</organism>
<protein>
    <recommendedName>
        <fullName evidence="12">Cytochrome P450</fullName>
    </recommendedName>
</protein>
<dbReference type="InterPro" id="IPR050479">
    <property type="entry name" value="CYP11_CYP27_families"/>
</dbReference>
<comment type="similarity">
    <text evidence="2 9">Belongs to the cytochrome P450 family.</text>
</comment>
<dbReference type="OrthoDB" id="3945418at2759"/>
<dbReference type="SUPFAM" id="SSF48264">
    <property type="entry name" value="Cytochrome P450"/>
    <property type="match status" value="1"/>
</dbReference>
<dbReference type="PROSITE" id="PS00086">
    <property type="entry name" value="CYTOCHROME_P450"/>
    <property type="match status" value="1"/>
</dbReference>
<keyword evidence="11" id="KW-1185">Reference proteome</keyword>
<dbReference type="AlphaFoldDB" id="A0A8K0NUA2"/>
<dbReference type="PRINTS" id="PR00463">
    <property type="entry name" value="EP450I"/>
</dbReference>
<comment type="caution">
    <text evidence="10">The sequence shown here is derived from an EMBL/GenBank/DDBJ whole genome shotgun (WGS) entry which is preliminary data.</text>
</comment>
<dbReference type="PRINTS" id="PR00385">
    <property type="entry name" value="P450"/>
</dbReference>
<dbReference type="PANTHER" id="PTHR24279:SF120">
    <property type="entry name" value="CYTOCHROME P450"/>
    <property type="match status" value="1"/>
</dbReference>
<reference evidence="10" key="2">
    <citation type="submission" date="2017-10" db="EMBL/GenBank/DDBJ databases">
        <title>Ladona fulva Genome sequencing and assembly.</title>
        <authorList>
            <person name="Murali S."/>
            <person name="Richards S."/>
            <person name="Bandaranaike D."/>
            <person name="Bellair M."/>
            <person name="Blankenburg K."/>
            <person name="Chao H."/>
            <person name="Dinh H."/>
            <person name="Doddapaneni H."/>
            <person name="Dugan-Rocha S."/>
            <person name="Elkadiri S."/>
            <person name="Gnanaolivu R."/>
            <person name="Hernandez B."/>
            <person name="Skinner E."/>
            <person name="Javaid M."/>
            <person name="Lee S."/>
            <person name="Li M."/>
            <person name="Ming W."/>
            <person name="Munidasa M."/>
            <person name="Muniz J."/>
            <person name="Nguyen L."/>
            <person name="Hughes D."/>
            <person name="Osuji N."/>
            <person name="Pu L.-L."/>
            <person name="Puazo M."/>
            <person name="Qu C."/>
            <person name="Quiroz J."/>
            <person name="Raj R."/>
            <person name="Weissenberger G."/>
            <person name="Xin Y."/>
            <person name="Zou X."/>
            <person name="Han Y."/>
            <person name="Worley K."/>
            <person name="Muzny D."/>
            <person name="Gibbs R."/>
        </authorList>
    </citation>
    <scope>NUCLEOTIDE SEQUENCE</scope>
    <source>
        <strain evidence="10">Sampled in the wild</strain>
    </source>
</reference>
<evidence type="ECO:0000256" key="2">
    <source>
        <dbReference type="ARBA" id="ARBA00010617"/>
    </source>
</evidence>
<feature type="binding site" description="axial binding residue" evidence="8">
    <location>
        <position position="499"/>
    </location>
    <ligand>
        <name>heme</name>
        <dbReference type="ChEBI" id="CHEBI:30413"/>
    </ligand>
    <ligandPart>
        <name>Fe</name>
        <dbReference type="ChEBI" id="CHEBI:18248"/>
    </ligandPart>
</feature>
<keyword evidence="5 9" id="KW-0560">Oxidoreductase</keyword>
<evidence type="ECO:0008006" key="12">
    <source>
        <dbReference type="Google" id="ProtNLM"/>
    </source>
</evidence>
<dbReference type="EMBL" id="KZ308115">
    <property type="protein sequence ID" value="KAG8221872.1"/>
    <property type="molecule type" value="Genomic_DNA"/>
</dbReference>
<dbReference type="FunFam" id="1.10.630.10:FF:000006">
    <property type="entry name" value="Cytochrome P450 302a1, mitochondrial"/>
    <property type="match status" value="1"/>
</dbReference>
<evidence type="ECO:0000256" key="8">
    <source>
        <dbReference type="PIRSR" id="PIRSR602401-1"/>
    </source>
</evidence>
<evidence type="ECO:0000256" key="5">
    <source>
        <dbReference type="ARBA" id="ARBA00023002"/>
    </source>
</evidence>
<dbReference type="GO" id="GO:0020037">
    <property type="term" value="F:heme binding"/>
    <property type="evidence" value="ECO:0007669"/>
    <property type="project" value="InterPro"/>
</dbReference>
<dbReference type="GO" id="GO:0016705">
    <property type="term" value="F:oxidoreductase activity, acting on paired donors, with incorporation or reduction of molecular oxygen"/>
    <property type="evidence" value="ECO:0007669"/>
    <property type="project" value="InterPro"/>
</dbReference>
<dbReference type="InterPro" id="IPR036396">
    <property type="entry name" value="Cyt_P450_sf"/>
</dbReference>
<dbReference type="Gene3D" id="1.10.630.10">
    <property type="entry name" value="Cytochrome P450"/>
    <property type="match status" value="1"/>
</dbReference>
<dbReference type="Pfam" id="PF00067">
    <property type="entry name" value="p450"/>
    <property type="match status" value="1"/>
</dbReference>
<keyword evidence="6 8" id="KW-0408">Iron</keyword>
<keyword evidence="4 8" id="KW-0479">Metal-binding</keyword>
<name>A0A8K0NUA2_LADFU</name>
<keyword evidence="3 8" id="KW-0349">Heme</keyword>
<comment type="cofactor">
    <cofactor evidence="1 8">
        <name>heme</name>
        <dbReference type="ChEBI" id="CHEBI:30413"/>
    </cofactor>
</comment>
<evidence type="ECO:0000256" key="4">
    <source>
        <dbReference type="ARBA" id="ARBA00022723"/>
    </source>
</evidence>
<dbReference type="InterPro" id="IPR017972">
    <property type="entry name" value="Cyt_P450_CS"/>
</dbReference>
<dbReference type="GO" id="GO:0004497">
    <property type="term" value="F:monooxygenase activity"/>
    <property type="evidence" value="ECO:0007669"/>
    <property type="project" value="UniProtKB-KW"/>
</dbReference>
<dbReference type="InterPro" id="IPR001128">
    <property type="entry name" value="Cyt_P450"/>
</dbReference>
<evidence type="ECO:0000256" key="6">
    <source>
        <dbReference type="ARBA" id="ARBA00023004"/>
    </source>
</evidence>
<keyword evidence="7 9" id="KW-0503">Monooxygenase</keyword>
<evidence type="ECO:0000313" key="11">
    <source>
        <dbReference type="Proteomes" id="UP000792457"/>
    </source>
</evidence>
<dbReference type="InterPro" id="IPR002401">
    <property type="entry name" value="Cyt_P450_E_grp-I"/>
</dbReference>
<sequence>MATMPIPRRGVGKGVIALLQQHVQSIKCHQSNCSLHSSTCQRMAETVSAEMSGVKAYHEVPGPKPLPVIGNVWRFLPYIGEYYGMGIMDIHRKLHAEYGDIVSLGGIPGRNDLLFVFRPEEAETTLRNEGPWPVRAGMQAMQYYRQVLRKDFYEDGGGLLIENGENWMKARSKANQPMLQPRVSKQYIKPIAAVAQEFVEKMKTLRNDKQEMPDDFINELFKWSLESIAFIALDKRLGCLAPNLPEDSEPQRMIHAVGDFFDNIFALEVGPPIWKVYPTAAWKKFVKALDVFLEVSVKYVDEAIQHSKERKEKGMDDNEPSVLERLLARSDQKSACIMAQDMMFGGIDTTSYSVATALYFIAKNQVKQEILFEELKRNLPDKNDEITEERLENMKYLKACLKESARCSPILAGNLRTAVKDTVLCNYKIPKGTWVLMPHTISRTSEEFFPMSDKYIPERWLKHRPTESTAGSAEDFDIVSKGKRNPFAFLPFGFGPRSCIGRRFAELEMEILLAKIIRNFHIEYNYGEMTYVSMILTTPKDPLRFKVSERTL</sequence>